<dbReference type="Proteomes" id="UP000075573">
    <property type="component" value="Unassembled WGS sequence"/>
</dbReference>
<dbReference type="PANTHER" id="PTHR32114">
    <property type="entry name" value="ABC TRANSPORTER ABCH.3"/>
    <property type="match status" value="1"/>
</dbReference>
<name>A0A149QXI1_9PROT</name>
<dbReference type="Pfam" id="PF13476">
    <property type="entry name" value="AAA_23"/>
    <property type="match status" value="1"/>
</dbReference>
<accession>A0A149QXI1</accession>
<evidence type="ECO:0000313" key="3">
    <source>
        <dbReference type="EMBL" id="KXV02019.1"/>
    </source>
</evidence>
<proteinExistence type="predicted"/>
<feature type="coiled-coil region" evidence="1">
    <location>
        <begin position="398"/>
        <end position="425"/>
    </location>
</feature>
<gene>
    <name evidence="3" type="ORF">AD929_04205</name>
</gene>
<organism evidence="3 4">
    <name type="scientific">Gluconobacter potus</name>
    <dbReference type="NCBI Taxonomy" id="2724927"/>
    <lineage>
        <taxon>Bacteria</taxon>
        <taxon>Pseudomonadati</taxon>
        <taxon>Pseudomonadota</taxon>
        <taxon>Alphaproteobacteria</taxon>
        <taxon>Acetobacterales</taxon>
        <taxon>Acetobacteraceae</taxon>
        <taxon>Gluconobacter</taxon>
    </lineage>
</organism>
<dbReference type="SUPFAM" id="SSF52540">
    <property type="entry name" value="P-loop containing nucleoside triphosphate hydrolases"/>
    <property type="match status" value="2"/>
</dbReference>
<protein>
    <recommendedName>
        <fullName evidence="2">Rad50/SbcC-type AAA domain-containing protein</fullName>
    </recommendedName>
</protein>
<sequence length="642" mass="70849">MTDLPSLRKQFWAGKGRLDMLRSRRDGLVDSIRDAKEILALRDEVRDALEKLQADSNARIIGAYNSLLTALVADILPSGDRRDADGQDIAIRLSLYTERGLPALDVEGHSGENRVIDLYDGAGGSLTNVVCLGLRSIAAAASGMRRFLCLDEADCWLSPTRIAVFYSVLKRLAEQSGFQTIAISHHNPELFSKGVNILELQGRPRTGLSVRASADRALWPDDDMEGIRNIRLQNFAGFVDATLPLSPGVNAIVGQNNIGKSRVMKALRAVCYGDARDSDIRHGQNQVTVTLTLERGMTLTWSRKLNRNPVQQWTLQDRNGDIMTIDGEFCQSGKRRRGVDARVVPAWVTSVMGIERVEGLDIHLTHQKKPVFLLEETATKRAAVLSIGREASRVQDMIAGHKRRVEKATKTVNEGERELNGLLRQVSAIEECHARLETLFSQVEGLEGQIEETARVRDGATEVSRRIEAARHRVVRARTMLDILSDLPEPLDISEDIRRARQAGQLAERIEGLSRETVQRRHMLTLLAGFPEAPVLQDDRRPALLAERIESDRRTVQRCQAVGDILATLPEAPVLADEASPAKMAHDIQSCIASRSRAAGELETVNSRISECEKDIDSIMASNGGHCPFCGSAHTGGDHAVH</sequence>
<dbReference type="EMBL" id="LHZB01000104">
    <property type="protein sequence ID" value="KXV02019.1"/>
    <property type="molecule type" value="Genomic_DNA"/>
</dbReference>
<dbReference type="AlphaFoldDB" id="A0A149QXI1"/>
<reference evidence="3 4" key="1">
    <citation type="submission" date="2015-06" db="EMBL/GenBank/DDBJ databases">
        <title>Improved classification and identification of acetic acid bacteria using matrix-assisted laser desorption/ionization time-of-flight mass spectrometry; Gluconobacter nephelii and Gluconobacter uchimurae are later heterotypic synonyms of Gluconobacter japonicus and Gluconobacter oxydans, respectively.</title>
        <authorList>
            <person name="Li L."/>
            <person name="Cleenwerck I."/>
            <person name="De Vuyst L."/>
            <person name="Vandamme P."/>
        </authorList>
    </citation>
    <scope>NUCLEOTIDE SEQUENCE [LARGE SCALE GENOMIC DNA]</scope>
    <source>
        <strain evidence="3 4">LMG 1764</strain>
    </source>
</reference>
<dbReference type="RefSeq" id="WP_062494616.1">
    <property type="nucleotide sequence ID" value="NZ_LHZB01000104.1"/>
</dbReference>
<dbReference type="PATRIC" id="fig|442.7.peg.2321"/>
<evidence type="ECO:0000256" key="1">
    <source>
        <dbReference type="SAM" id="Coils"/>
    </source>
</evidence>
<dbReference type="GO" id="GO:0016887">
    <property type="term" value="F:ATP hydrolysis activity"/>
    <property type="evidence" value="ECO:0007669"/>
    <property type="project" value="InterPro"/>
</dbReference>
<dbReference type="InterPro" id="IPR027417">
    <property type="entry name" value="P-loop_NTPase"/>
</dbReference>
<dbReference type="PANTHER" id="PTHR32114:SF2">
    <property type="entry name" value="ABC TRANSPORTER ABCH.3"/>
    <property type="match status" value="1"/>
</dbReference>
<keyword evidence="1" id="KW-0175">Coiled coil</keyword>
<evidence type="ECO:0000313" key="4">
    <source>
        <dbReference type="Proteomes" id="UP000075573"/>
    </source>
</evidence>
<dbReference type="GO" id="GO:0006302">
    <property type="term" value="P:double-strand break repair"/>
    <property type="evidence" value="ECO:0007669"/>
    <property type="project" value="InterPro"/>
</dbReference>
<dbReference type="InterPro" id="IPR038729">
    <property type="entry name" value="Rad50/SbcC_AAA"/>
</dbReference>
<feature type="domain" description="Rad50/SbcC-type AAA" evidence="2">
    <location>
        <begin position="230"/>
        <end position="308"/>
    </location>
</feature>
<evidence type="ECO:0000259" key="2">
    <source>
        <dbReference type="Pfam" id="PF13476"/>
    </source>
</evidence>
<comment type="caution">
    <text evidence="3">The sequence shown here is derived from an EMBL/GenBank/DDBJ whole genome shotgun (WGS) entry which is preliminary data.</text>
</comment>
<dbReference type="Gene3D" id="3.40.50.300">
    <property type="entry name" value="P-loop containing nucleotide triphosphate hydrolases"/>
    <property type="match status" value="2"/>
</dbReference>